<dbReference type="GO" id="GO:0022857">
    <property type="term" value="F:transmembrane transporter activity"/>
    <property type="evidence" value="ECO:0007669"/>
    <property type="project" value="InterPro"/>
</dbReference>
<comment type="subunit">
    <text evidence="10">The complex is composed of two ATP-binding proteins (GltL), two transmembrane proteins (GltJ and GltK) and a solute-binding protein (GltI).</text>
</comment>
<organism evidence="14 15">
    <name type="scientific">Bradyrhizobium manausense</name>
    <dbReference type="NCBI Taxonomy" id="989370"/>
    <lineage>
        <taxon>Bacteria</taxon>
        <taxon>Pseudomonadati</taxon>
        <taxon>Pseudomonadota</taxon>
        <taxon>Alphaproteobacteria</taxon>
        <taxon>Hyphomicrobiales</taxon>
        <taxon>Nitrobacteraceae</taxon>
        <taxon>Bradyrhizobium</taxon>
    </lineage>
</organism>
<keyword evidence="5 12" id="KW-0812">Transmembrane</keyword>
<evidence type="ECO:0000313" key="14">
    <source>
        <dbReference type="EMBL" id="KRQ17712.1"/>
    </source>
</evidence>
<dbReference type="Gene3D" id="1.10.3720.10">
    <property type="entry name" value="MetI-like"/>
    <property type="match status" value="1"/>
</dbReference>
<dbReference type="STRING" id="989370.AOQ71_00130"/>
<dbReference type="CDD" id="cd06261">
    <property type="entry name" value="TM_PBP2"/>
    <property type="match status" value="1"/>
</dbReference>
<feature type="domain" description="ABC transmembrane type-1" evidence="13">
    <location>
        <begin position="20"/>
        <end position="205"/>
    </location>
</feature>
<evidence type="ECO:0000256" key="6">
    <source>
        <dbReference type="ARBA" id="ARBA00022970"/>
    </source>
</evidence>
<dbReference type="InterPro" id="IPR010065">
    <property type="entry name" value="AA_ABC_transptr_permease_3TM"/>
</dbReference>
<evidence type="ECO:0000256" key="4">
    <source>
        <dbReference type="ARBA" id="ARBA00022475"/>
    </source>
</evidence>
<dbReference type="NCBIfam" id="TIGR01726">
    <property type="entry name" value="HEQRo_perm_3TM"/>
    <property type="match status" value="1"/>
</dbReference>
<evidence type="ECO:0000259" key="13">
    <source>
        <dbReference type="PROSITE" id="PS50928"/>
    </source>
</evidence>
<dbReference type="FunFam" id="1.10.3720.10:FF:000006">
    <property type="entry name" value="Glutamate/aspartate ABC transporter, permease protein GltK"/>
    <property type="match status" value="1"/>
</dbReference>
<keyword evidence="8 12" id="KW-0472">Membrane</keyword>
<evidence type="ECO:0000256" key="11">
    <source>
        <dbReference type="ARBA" id="ARBA00073645"/>
    </source>
</evidence>
<dbReference type="GO" id="GO:0043190">
    <property type="term" value="C:ATP-binding cassette (ABC) transporter complex"/>
    <property type="evidence" value="ECO:0007669"/>
    <property type="project" value="InterPro"/>
</dbReference>
<name>A0A0R3E6J1_9BRAD</name>
<gene>
    <name evidence="14" type="ORF">AOQ71_00130</name>
</gene>
<dbReference type="InterPro" id="IPR000515">
    <property type="entry name" value="MetI-like"/>
</dbReference>
<evidence type="ECO:0000313" key="15">
    <source>
        <dbReference type="Proteomes" id="UP000051936"/>
    </source>
</evidence>
<dbReference type="InterPro" id="IPR035906">
    <property type="entry name" value="MetI-like_sf"/>
</dbReference>
<dbReference type="OrthoDB" id="7190458at2"/>
<dbReference type="AlphaFoldDB" id="A0A0R3E6J1"/>
<dbReference type="Pfam" id="PF00528">
    <property type="entry name" value="BPD_transp_1"/>
    <property type="match status" value="1"/>
</dbReference>
<proteinExistence type="inferred from homology"/>
<evidence type="ECO:0000256" key="7">
    <source>
        <dbReference type="ARBA" id="ARBA00022989"/>
    </source>
</evidence>
<accession>A0A0R3E6J1</accession>
<dbReference type="EMBL" id="LJYG01000002">
    <property type="protein sequence ID" value="KRQ17712.1"/>
    <property type="molecule type" value="Genomic_DNA"/>
</dbReference>
<feature type="transmembrane region" description="Helical" evidence="12">
    <location>
        <begin position="55"/>
        <end position="77"/>
    </location>
</feature>
<evidence type="ECO:0000256" key="12">
    <source>
        <dbReference type="RuleBase" id="RU363032"/>
    </source>
</evidence>
<keyword evidence="3 12" id="KW-0813">Transport</keyword>
<reference evidence="14 15" key="1">
    <citation type="submission" date="2015-09" db="EMBL/GenBank/DDBJ databases">
        <title>Draft Genome Sequence of Bradyrhizobium manausense Strain BR 3351T, a Novel Symbiotic Nitrogen-Fixing Alphaproteobacterium Isolated from Brazilian Amazon Rain Forest.</title>
        <authorList>
            <person name="De Araujo J.L."/>
            <person name="Zilli J.E."/>
        </authorList>
    </citation>
    <scope>NUCLEOTIDE SEQUENCE [LARGE SCALE GENOMIC DNA]</scope>
    <source>
        <strain evidence="14 15">BR3351</strain>
    </source>
</reference>
<comment type="caution">
    <text evidence="14">The sequence shown here is derived from an EMBL/GenBank/DDBJ whole genome shotgun (WGS) entry which is preliminary data.</text>
</comment>
<evidence type="ECO:0000256" key="1">
    <source>
        <dbReference type="ARBA" id="ARBA00004429"/>
    </source>
</evidence>
<comment type="similarity">
    <text evidence="2">Belongs to the binding-protein-dependent transport system permease family. HisMQ subfamily.</text>
</comment>
<feature type="transmembrane region" description="Helical" evidence="12">
    <location>
        <begin position="20"/>
        <end position="43"/>
    </location>
</feature>
<keyword evidence="6" id="KW-0029">Amino-acid transport</keyword>
<dbReference type="Proteomes" id="UP000051936">
    <property type="component" value="Unassembled WGS sequence"/>
</dbReference>
<evidence type="ECO:0000256" key="10">
    <source>
        <dbReference type="ARBA" id="ARBA00062718"/>
    </source>
</evidence>
<dbReference type="PROSITE" id="PS50928">
    <property type="entry name" value="ABC_TM1"/>
    <property type="match status" value="1"/>
</dbReference>
<comment type="function">
    <text evidence="9">Part of the ABC transporter complex GltIJKL involved in glutamate and aspartate uptake. Probably responsible for the translocation of the substrate across the membrane.</text>
</comment>
<dbReference type="PANTHER" id="PTHR30614:SF1">
    <property type="entry name" value="GLUTAMATE_ASPARTATE IMPORT PERMEASE PROTEIN GLTK"/>
    <property type="match status" value="1"/>
</dbReference>
<dbReference type="GO" id="GO:0006865">
    <property type="term" value="P:amino acid transport"/>
    <property type="evidence" value="ECO:0007669"/>
    <property type="project" value="UniProtKB-KW"/>
</dbReference>
<keyword evidence="4" id="KW-1003">Cell membrane</keyword>
<evidence type="ECO:0000256" key="9">
    <source>
        <dbReference type="ARBA" id="ARBA00060298"/>
    </source>
</evidence>
<evidence type="ECO:0000256" key="2">
    <source>
        <dbReference type="ARBA" id="ARBA00010072"/>
    </source>
</evidence>
<dbReference type="RefSeq" id="WP_057740287.1">
    <property type="nucleotide sequence ID" value="NZ_LJYG01000002.1"/>
</dbReference>
<feature type="transmembrane region" description="Helical" evidence="12">
    <location>
        <begin position="83"/>
        <end position="106"/>
    </location>
</feature>
<comment type="subcellular location">
    <subcellularLocation>
        <location evidence="1">Cell inner membrane</location>
        <topology evidence="1">Multi-pass membrane protein</topology>
    </subcellularLocation>
    <subcellularLocation>
        <location evidence="12">Cell membrane</location>
        <topology evidence="12">Multi-pass membrane protein</topology>
    </subcellularLocation>
</comment>
<keyword evidence="15" id="KW-1185">Reference proteome</keyword>
<protein>
    <recommendedName>
        <fullName evidence="11">Glutamate/aspartate import permease protein GltK</fullName>
    </recommendedName>
</protein>
<dbReference type="SUPFAM" id="SSF161098">
    <property type="entry name" value="MetI-like"/>
    <property type="match status" value="1"/>
</dbReference>
<dbReference type="PANTHER" id="PTHR30614">
    <property type="entry name" value="MEMBRANE COMPONENT OF AMINO ACID ABC TRANSPORTER"/>
    <property type="match status" value="1"/>
</dbReference>
<dbReference type="InterPro" id="IPR043429">
    <property type="entry name" value="ArtM/GltK/GlnP/TcyL/YhdX-like"/>
</dbReference>
<keyword evidence="7 12" id="KW-1133">Transmembrane helix</keyword>
<feature type="transmembrane region" description="Helical" evidence="12">
    <location>
        <begin position="190"/>
        <end position="212"/>
    </location>
</feature>
<evidence type="ECO:0000256" key="5">
    <source>
        <dbReference type="ARBA" id="ARBA00022692"/>
    </source>
</evidence>
<evidence type="ECO:0000256" key="8">
    <source>
        <dbReference type="ARBA" id="ARBA00023136"/>
    </source>
</evidence>
<evidence type="ECO:0000256" key="3">
    <source>
        <dbReference type="ARBA" id="ARBA00022448"/>
    </source>
</evidence>
<sequence length="219" mass="23526">MSDFDPDLLKAVAPFLWDGLLTSFGLLLLAMAGGGLLGSLLAVMRIAGPRPIAALAAGYVNGLRSVPLIMVIFWFYLLVPLVIGRAIGAFTSALVAFVIFEAAYYAEIIRAGIQSVPKQQLAAALASGLGPLQAYRFVILPQAVRKMLPILLSQSIALFQDTSLVYVVGLHDFMTAVSVTANREGHLVEFYLFAVAIYFTLCFAASQSVQLLNRQSVSP</sequence>